<proteinExistence type="predicted"/>
<dbReference type="GO" id="GO:0016787">
    <property type="term" value="F:hydrolase activity"/>
    <property type="evidence" value="ECO:0007669"/>
    <property type="project" value="InterPro"/>
</dbReference>
<dbReference type="PANTHER" id="PTHR16509:SF1">
    <property type="entry name" value="MANGANESE-DEPENDENT ADP-RIBOSE_CDP-ALCOHOL DIPHOSPHATASE"/>
    <property type="match status" value="1"/>
</dbReference>
<dbReference type="SUPFAM" id="SSF56300">
    <property type="entry name" value="Metallo-dependent phosphatases"/>
    <property type="match status" value="1"/>
</dbReference>
<reference evidence="4" key="2">
    <citation type="submission" date="2016-10" db="EMBL/GenBank/DDBJ databases">
        <authorList>
            <person name="Wibberg D."/>
        </authorList>
    </citation>
    <scope>NUCLEOTIDE SEQUENCE [LARGE SCALE GENOMIC DNA]</scope>
</reference>
<protein>
    <submittedName>
        <fullName evidence="2">Calcineurin-like phosphoesterase</fullName>
    </submittedName>
</protein>
<keyword evidence="5" id="KW-1185">Reference proteome</keyword>
<dbReference type="OrthoDB" id="9791866at2"/>
<dbReference type="Pfam" id="PF00149">
    <property type="entry name" value="Metallophos"/>
    <property type="match status" value="1"/>
</dbReference>
<evidence type="ECO:0000313" key="4">
    <source>
        <dbReference type="Proteomes" id="UP000183063"/>
    </source>
</evidence>
<gene>
    <name evidence="2" type="ORF">RTCCBAU85039_1197</name>
    <name evidence="3" type="ORF">SAMN05216228_10045</name>
</gene>
<evidence type="ECO:0000313" key="2">
    <source>
        <dbReference type="EMBL" id="SEH57257.1"/>
    </source>
</evidence>
<dbReference type="RefSeq" id="WP_072372033.1">
    <property type="nucleotide sequence ID" value="NZ_FNXB01000005.1"/>
</dbReference>
<sequence length="284" mass="32252">MTSFSDFPSLRFGIVADPQYAARAPHVGMNRHYAKSLAKLAEAIEVFNREDLSFVITLGDIIDRDFESFDDILPVYDSLRHENFFLLGNHDFSVAPDRLVDVAKRVGLTSPCYSFVRHGWRFIGLNGNEVSTFAPPEGHPYRDIAARRLAELRAADAINAQEWNAMPSEKQFAWLSDQIKDAGATGERVIVMNHYPVYPPNEHDSWDRERIVTLLTAHDNVAAYFSGHNHAGNFGTLDGCHFLNFKGMVDTETENTFAIVEIWADRMEVRGFGREDSRTLKLRR</sequence>
<dbReference type="AlphaFoldDB" id="A0A1H8FWV8"/>
<evidence type="ECO:0000313" key="5">
    <source>
        <dbReference type="Proteomes" id="UP000198939"/>
    </source>
</evidence>
<dbReference type="EMBL" id="FNXB01000005">
    <property type="protein sequence ID" value="SEH57257.1"/>
    <property type="molecule type" value="Genomic_DNA"/>
</dbReference>
<dbReference type="Proteomes" id="UP000198939">
    <property type="component" value="Unassembled WGS sequence"/>
</dbReference>
<name>A0A1H8FWV8_9HYPH</name>
<evidence type="ECO:0000259" key="1">
    <source>
        <dbReference type="Pfam" id="PF00149"/>
    </source>
</evidence>
<dbReference type="InterPro" id="IPR004843">
    <property type="entry name" value="Calcineurin-like_PHP"/>
</dbReference>
<accession>A0A1H8FWV8</accession>
<reference evidence="3 5" key="3">
    <citation type="submission" date="2016-10" db="EMBL/GenBank/DDBJ databases">
        <authorList>
            <person name="Varghese N."/>
            <person name="Submissions S."/>
        </authorList>
    </citation>
    <scope>NUCLEOTIDE SEQUENCE [LARGE SCALE GENOMIC DNA]</scope>
    <source>
        <strain evidence="3 5">CGMCC 1.7071</strain>
    </source>
</reference>
<reference evidence="2" key="1">
    <citation type="submission" date="2016-10" db="EMBL/GenBank/DDBJ databases">
        <authorList>
            <person name="de Groot N.N."/>
        </authorList>
    </citation>
    <scope>NUCLEOTIDE SEQUENCE [LARGE SCALE GENOMIC DNA]</scope>
    <source>
        <strain evidence="2">CCBAU85039</strain>
    </source>
</reference>
<feature type="domain" description="Calcineurin-like phosphoesterase" evidence="1">
    <location>
        <begin position="11"/>
        <end position="231"/>
    </location>
</feature>
<dbReference type="EMBL" id="FOCV01000004">
    <property type="protein sequence ID" value="SEN36015.1"/>
    <property type="molecule type" value="Genomic_DNA"/>
</dbReference>
<dbReference type="PANTHER" id="PTHR16509">
    <property type="match status" value="1"/>
</dbReference>
<dbReference type="InterPro" id="IPR029052">
    <property type="entry name" value="Metallo-depent_PP-like"/>
</dbReference>
<dbReference type="STRING" id="501024.RTCCBAU85039_1197"/>
<dbReference type="Proteomes" id="UP000183063">
    <property type="component" value="Unassembled WGS sequence"/>
</dbReference>
<organism evidence="2 4">
    <name type="scientific">Rhizobium tibeticum</name>
    <dbReference type="NCBI Taxonomy" id="501024"/>
    <lineage>
        <taxon>Bacteria</taxon>
        <taxon>Pseudomonadati</taxon>
        <taxon>Pseudomonadota</taxon>
        <taxon>Alphaproteobacteria</taxon>
        <taxon>Hyphomicrobiales</taxon>
        <taxon>Rhizobiaceae</taxon>
        <taxon>Rhizobium/Agrobacterium group</taxon>
        <taxon>Rhizobium</taxon>
    </lineage>
</organism>
<dbReference type="Gene3D" id="3.60.21.10">
    <property type="match status" value="1"/>
</dbReference>
<evidence type="ECO:0000313" key="3">
    <source>
        <dbReference type="EMBL" id="SEN36015.1"/>
    </source>
</evidence>